<sequence length="339" mass="36878">MHILGLCNGQLQGNSEILLKAALTEATSLDPTITTSWLHVPSLVIPPNPPPLQGAMDITAGSIKSHMDPKATKPNVTIDDRAAALNAILDADAIIVSSATYSHQPPGFLKALMDRIGGPFLDAGFVTTALRMKEAGNPYFANFKYDERILKPRVLGFMMTCGSTTRDQYSMALPSLHVLFYPLHAKIIDQFIGNHCLNAGSVLLKPELIARAKTLARNVVSQIGKTFDEATFLGPSEPGSCPYCHLSTIELFYDGQNGVGCVTCGARGRLVMKSDGQMLPEFEEDSEYSCITMRSKIKHAEEIMSWGAGESGRMAEIQEEKQKWLALELPKAPLPSEGR</sequence>
<dbReference type="OrthoDB" id="4407678at2759"/>
<accession>A0A6G1LNA3</accession>
<keyword evidence="3" id="KW-1185">Reference proteome</keyword>
<dbReference type="SUPFAM" id="SSF52218">
    <property type="entry name" value="Flavoproteins"/>
    <property type="match status" value="1"/>
</dbReference>
<evidence type="ECO:0000313" key="2">
    <source>
        <dbReference type="EMBL" id="KAF2774042.1"/>
    </source>
</evidence>
<name>A0A6G1LNA3_9PEZI</name>
<organism evidence="2 3">
    <name type="scientific">Teratosphaeria nubilosa</name>
    <dbReference type="NCBI Taxonomy" id="161662"/>
    <lineage>
        <taxon>Eukaryota</taxon>
        <taxon>Fungi</taxon>
        <taxon>Dikarya</taxon>
        <taxon>Ascomycota</taxon>
        <taxon>Pezizomycotina</taxon>
        <taxon>Dothideomycetes</taxon>
        <taxon>Dothideomycetidae</taxon>
        <taxon>Mycosphaerellales</taxon>
        <taxon>Teratosphaeriaceae</taxon>
        <taxon>Teratosphaeria</taxon>
    </lineage>
</organism>
<dbReference type="InterPro" id="IPR029039">
    <property type="entry name" value="Flavoprotein-like_sf"/>
</dbReference>
<proteinExistence type="predicted"/>
<dbReference type="GO" id="GO:0016491">
    <property type="term" value="F:oxidoreductase activity"/>
    <property type="evidence" value="ECO:0007669"/>
    <property type="project" value="InterPro"/>
</dbReference>
<dbReference type="EMBL" id="ML995809">
    <property type="protein sequence ID" value="KAF2774042.1"/>
    <property type="molecule type" value="Genomic_DNA"/>
</dbReference>
<feature type="domain" description="NADPH-dependent FMN reductase-like" evidence="1">
    <location>
        <begin position="1"/>
        <end position="117"/>
    </location>
</feature>
<dbReference type="InterPro" id="IPR005025">
    <property type="entry name" value="FMN_Rdtase-like_dom"/>
</dbReference>
<dbReference type="Pfam" id="PF03358">
    <property type="entry name" value="FMN_red"/>
    <property type="match status" value="1"/>
</dbReference>
<dbReference type="Gene3D" id="3.40.50.360">
    <property type="match status" value="1"/>
</dbReference>
<evidence type="ECO:0000259" key="1">
    <source>
        <dbReference type="Pfam" id="PF03358"/>
    </source>
</evidence>
<dbReference type="Proteomes" id="UP000799436">
    <property type="component" value="Unassembled WGS sequence"/>
</dbReference>
<protein>
    <recommendedName>
        <fullName evidence="1">NADPH-dependent FMN reductase-like domain-containing protein</fullName>
    </recommendedName>
</protein>
<gene>
    <name evidence="2" type="ORF">EJ03DRAFT_323390</name>
</gene>
<evidence type="ECO:0000313" key="3">
    <source>
        <dbReference type="Proteomes" id="UP000799436"/>
    </source>
</evidence>
<dbReference type="AlphaFoldDB" id="A0A6G1LNA3"/>
<reference evidence="2" key="1">
    <citation type="journal article" date="2020" name="Stud. Mycol.">
        <title>101 Dothideomycetes genomes: a test case for predicting lifestyles and emergence of pathogens.</title>
        <authorList>
            <person name="Haridas S."/>
            <person name="Albert R."/>
            <person name="Binder M."/>
            <person name="Bloem J."/>
            <person name="Labutti K."/>
            <person name="Salamov A."/>
            <person name="Andreopoulos B."/>
            <person name="Baker S."/>
            <person name="Barry K."/>
            <person name="Bills G."/>
            <person name="Bluhm B."/>
            <person name="Cannon C."/>
            <person name="Castanera R."/>
            <person name="Culley D."/>
            <person name="Daum C."/>
            <person name="Ezra D."/>
            <person name="Gonzalez J."/>
            <person name="Henrissat B."/>
            <person name="Kuo A."/>
            <person name="Liang C."/>
            <person name="Lipzen A."/>
            <person name="Lutzoni F."/>
            <person name="Magnuson J."/>
            <person name="Mondo S."/>
            <person name="Nolan M."/>
            <person name="Ohm R."/>
            <person name="Pangilinan J."/>
            <person name="Park H.-J."/>
            <person name="Ramirez L."/>
            <person name="Alfaro M."/>
            <person name="Sun H."/>
            <person name="Tritt A."/>
            <person name="Yoshinaga Y."/>
            <person name="Zwiers L.-H."/>
            <person name="Turgeon B."/>
            <person name="Goodwin S."/>
            <person name="Spatafora J."/>
            <person name="Crous P."/>
            <person name="Grigoriev I."/>
        </authorList>
    </citation>
    <scope>NUCLEOTIDE SEQUENCE</scope>
    <source>
        <strain evidence="2">CBS 116005</strain>
    </source>
</reference>